<dbReference type="NCBIfam" id="TIGR00360">
    <property type="entry name" value="ComEC_N-term"/>
    <property type="match status" value="1"/>
</dbReference>
<evidence type="ECO:0000259" key="7">
    <source>
        <dbReference type="Pfam" id="PF03772"/>
    </source>
</evidence>
<dbReference type="Proteomes" id="UP000031552">
    <property type="component" value="Unassembled WGS sequence"/>
</dbReference>
<reference evidence="8" key="2">
    <citation type="submission" date="2014-09" db="EMBL/GenBank/DDBJ databases">
        <title>Criblamydia sequanensis harbors a mega-plasmid encoding arsenite resistance.</title>
        <authorList>
            <person name="Bertelli C."/>
            <person name="Goesmann A."/>
            <person name="Greub G."/>
        </authorList>
    </citation>
    <scope>NUCLEOTIDE SEQUENCE [LARGE SCALE GENOMIC DNA]</scope>
    <source>
        <strain evidence="8">CRIB-18</strain>
    </source>
</reference>
<dbReference type="Pfam" id="PF03772">
    <property type="entry name" value="Competence"/>
    <property type="match status" value="1"/>
</dbReference>
<dbReference type="InterPro" id="IPR004477">
    <property type="entry name" value="ComEC_N"/>
</dbReference>
<evidence type="ECO:0000313" key="9">
    <source>
        <dbReference type="Proteomes" id="UP000031552"/>
    </source>
</evidence>
<keyword evidence="9" id="KW-1185">Reference proteome</keyword>
<feature type="transmembrane region" description="Helical" evidence="6">
    <location>
        <begin position="234"/>
        <end position="253"/>
    </location>
</feature>
<evidence type="ECO:0000256" key="3">
    <source>
        <dbReference type="ARBA" id="ARBA00022692"/>
    </source>
</evidence>
<sequence>MPFFKEIAHFLRSHPAFFYSLAILYGLWGALRLEPPLLISLSLFLCPLFLNRKGPKHFIYAWISLLAFVFLVSKFLIVIPDFKGDDRILGSALFEISEVKTSSGKKVYFGNLKKFIDQEGTLVAKNIPGSFFSFEKTKNLKPGSLIEFAGFLKKHPKVKHQIQLENLKGIELKVIKENFSLEPLREELKKSLASWIKNKLTSIKAASFVSGMAIGEFKEEELTFSFGRFGLQHILAISGFHFSLISLFLLALLKTASPSRYRLPALAFLLTFYFFFLGMSPSIVRAFCMVLLSIFASISGRQSNSINALGLALTACLIIDPFSLFSLGFIFSFAITFSLLIFTPFFESLLIKIFTERKKTEFLASSFKEKVGLSLLGFMRKSLSLSLGVNVVALPLTLALIGSFPLFGTLFNLYFPVLISFSLIFFLFLSLLSLLTPFSWNFLFYINGLFIDWLLSLSLSMPKAFDFVLKMPLNGEIAVFLLTLIFLIGIPNFNSRKNKTHESLIF</sequence>
<feature type="transmembrane region" description="Helical" evidence="6">
    <location>
        <begin position="473"/>
        <end position="493"/>
    </location>
</feature>
<feature type="transmembrane region" description="Helical" evidence="6">
    <location>
        <begin position="330"/>
        <end position="351"/>
    </location>
</feature>
<evidence type="ECO:0000256" key="4">
    <source>
        <dbReference type="ARBA" id="ARBA00022989"/>
    </source>
</evidence>
<dbReference type="AlphaFoldDB" id="A0A090D1F9"/>
<dbReference type="eggNOG" id="COG0658">
    <property type="taxonomic scope" value="Bacteria"/>
</dbReference>
<reference evidence="8" key="1">
    <citation type="submission" date="2013-12" db="EMBL/GenBank/DDBJ databases">
        <authorList>
            <person name="Linke B."/>
        </authorList>
    </citation>
    <scope>NUCLEOTIDE SEQUENCE [LARGE SCALE GENOMIC DNA]</scope>
    <source>
        <strain evidence="8">CRIB-18</strain>
    </source>
</reference>
<dbReference type="STRING" id="1437425.CSEC_0696"/>
<dbReference type="PANTHER" id="PTHR30619">
    <property type="entry name" value="DNA INTERNALIZATION/COMPETENCE PROTEIN COMEC/REC2"/>
    <property type="match status" value="1"/>
</dbReference>
<keyword evidence="4 6" id="KW-1133">Transmembrane helix</keyword>
<evidence type="ECO:0000313" key="8">
    <source>
        <dbReference type="EMBL" id="CDR33528.1"/>
    </source>
</evidence>
<accession>A0A090D1F9</accession>
<feature type="transmembrane region" description="Helical" evidence="6">
    <location>
        <begin position="383"/>
        <end position="407"/>
    </location>
</feature>
<proteinExistence type="predicted"/>
<name>A0A090D1F9_9BACT</name>
<feature type="transmembrane region" description="Helical" evidence="6">
    <location>
        <begin position="413"/>
        <end position="435"/>
    </location>
</feature>
<dbReference type="GO" id="GO:0005886">
    <property type="term" value="C:plasma membrane"/>
    <property type="evidence" value="ECO:0007669"/>
    <property type="project" value="UniProtKB-SubCell"/>
</dbReference>
<keyword evidence="5 6" id="KW-0472">Membrane</keyword>
<feature type="domain" description="ComEC/Rec2-related protein" evidence="7">
    <location>
        <begin position="220"/>
        <end position="487"/>
    </location>
</feature>
<comment type="subcellular location">
    <subcellularLocation>
        <location evidence="1">Cell membrane</location>
        <topology evidence="1">Multi-pass membrane protein</topology>
    </subcellularLocation>
</comment>
<comment type="caution">
    <text evidence="8">The sequence shown here is derived from an EMBL/GenBank/DDBJ whole genome shotgun (WGS) entry which is preliminary data.</text>
</comment>
<feature type="transmembrane region" description="Helical" evidence="6">
    <location>
        <begin position="59"/>
        <end position="79"/>
    </location>
</feature>
<gene>
    <name evidence="8" type="ORF">CSEC_0696</name>
</gene>
<dbReference type="PANTHER" id="PTHR30619:SF7">
    <property type="entry name" value="BETA-LACTAMASE DOMAIN PROTEIN"/>
    <property type="match status" value="1"/>
</dbReference>
<evidence type="ECO:0000256" key="1">
    <source>
        <dbReference type="ARBA" id="ARBA00004651"/>
    </source>
</evidence>
<feature type="transmembrane region" description="Helical" evidence="6">
    <location>
        <begin position="442"/>
        <end position="461"/>
    </location>
</feature>
<keyword evidence="3 6" id="KW-0812">Transmembrane</keyword>
<evidence type="ECO:0000256" key="5">
    <source>
        <dbReference type="ARBA" id="ARBA00023136"/>
    </source>
</evidence>
<dbReference type="EMBL" id="CCEJ010000003">
    <property type="protein sequence ID" value="CDR33528.1"/>
    <property type="molecule type" value="Genomic_DNA"/>
</dbReference>
<organism evidence="8 9">
    <name type="scientific">Candidatus Criblamydia sequanensis CRIB-18</name>
    <dbReference type="NCBI Taxonomy" id="1437425"/>
    <lineage>
        <taxon>Bacteria</taxon>
        <taxon>Pseudomonadati</taxon>
        <taxon>Chlamydiota</taxon>
        <taxon>Chlamydiia</taxon>
        <taxon>Parachlamydiales</taxon>
        <taxon>Candidatus Criblamydiaceae</taxon>
        <taxon>Candidatus Criblamydia</taxon>
    </lineage>
</organism>
<evidence type="ECO:0000256" key="6">
    <source>
        <dbReference type="SAM" id="Phobius"/>
    </source>
</evidence>
<evidence type="ECO:0000256" key="2">
    <source>
        <dbReference type="ARBA" id="ARBA00022475"/>
    </source>
</evidence>
<keyword evidence="2" id="KW-1003">Cell membrane</keyword>
<protein>
    <submittedName>
        <fullName evidence="8">Competence protein</fullName>
    </submittedName>
</protein>
<feature type="transmembrane region" description="Helical" evidence="6">
    <location>
        <begin position="265"/>
        <end position="294"/>
    </location>
</feature>
<dbReference type="InterPro" id="IPR052159">
    <property type="entry name" value="Competence_DNA_uptake"/>
</dbReference>